<evidence type="ECO:0000256" key="8">
    <source>
        <dbReference type="ARBA" id="ARBA00022573"/>
    </source>
</evidence>
<name>A0A6F8PVT3_9GAMM</name>
<proteinExistence type="inferred from homology"/>
<comment type="subcellular location">
    <subcellularLocation>
        <location evidence="2 19">Cell membrane</location>
        <topology evidence="2 19">Multi-pass membrane protein</topology>
    </subcellularLocation>
</comment>
<dbReference type="PANTHER" id="PTHR34148">
    <property type="entry name" value="ADENOSYLCOBINAMIDE-GDP RIBAZOLETRANSFERASE"/>
    <property type="match status" value="1"/>
</dbReference>
<feature type="transmembrane region" description="Helical" evidence="19">
    <location>
        <begin position="251"/>
        <end position="271"/>
    </location>
</feature>
<evidence type="ECO:0000256" key="16">
    <source>
        <dbReference type="ARBA" id="ARBA00032853"/>
    </source>
</evidence>
<feature type="transmembrane region" description="Helical" evidence="19">
    <location>
        <begin position="152"/>
        <end position="170"/>
    </location>
</feature>
<dbReference type="EC" id="2.7.8.26" evidence="5 19"/>
<comment type="cofactor">
    <cofactor evidence="1 19">
        <name>Mg(2+)</name>
        <dbReference type="ChEBI" id="CHEBI:18420"/>
    </cofactor>
</comment>
<sequence length="275" mass="30439">MGLLLALQFFSRLPLPFAVYSARRQQRLLGYLPLVGLVFSGLSLLLFVALPEVLQVFWPKISVWHLLGPHEWAFVVLVWTVWLSGALHLDGLADAADAALGTIANPQKAQQIMHDSRVGTGGAVALSLLLLGKWLALSSVFVWLAEQETLRWQIFALGLLGLLPFVARIMPLLLVKTCPCATQSVPHQQLFAALSSRVVIVYLSSALLLSLWLAYALSMTAALLLIVLMFVAWWWMRRFAMRLLQGVNGDLLGMSIEMSELLLLFALVALLRTLV</sequence>
<evidence type="ECO:0000256" key="10">
    <source>
        <dbReference type="ARBA" id="ARBA00022692"/>
    </source>
</evidence>
<protein>
    <recommendedName>
        <fullName evidence="6 19">Adenosylcobinamide-GDP ribazoletransferase</fullName>
        <ecNumber evidence="5 19">2.7.8.26</ecNumber>
    </recommendedName>
    <alternativeName>
        <fullName evidence="16 19">Cobalamin synthase</fullName>
    </alternativeName>
    <alternativeName>
        <fullName evidence="15 19">Cobalamin-5'-phosphate synthase</fullName>
    </alternativeName>
</protein>
<feature type="transmembrane region" description="Helical" evidence="19">
    <location>
        <begin position="216"/>
        <end position="236"/>
    </location>
</feature>
<evidence type="ECO:0000256" key="7">
    <source>
        <dbReference type="ARBA" id="ARBA00022475"/>
    </source>
</evidence>
<dbReference type="GO" id="GO:0009236">
    <property type="term" value="P:cobalamin biosynthetic process"/>
    <property type="evidence" value="ECO:0007669"/>
    <property type="project" value="UniProtKB-UniRule"/>
</dbReference>
<keyword evidence="7 19" id="KW-1003">Cell membrane</keyword>
<dbReference type="HAMAP" id="MF_00719">
    <property type="entry name" value="CobS"/>
    <property type="match status" value="1"/>
</dbReference>
<evidence type="ECO:0000256" key="6">
    <source>
        <dbReference type="ARBA" id="ARBA00015850"/>
    </source>
</evidence>
<dbReference type="AlphaFoldDB" id="A0A6F8PVT3"/>
<keyword evidence="10 19" id="KW-0812">Transmembrane</keyword>
<feature type="transmembrane region" description="Helical" evidence="19">
    <location>
        <begin position="31"/>
        <end position="50"/>
    </location>
</feature>
<dbReference type="GO" id="GO:0051073">
    <property type="term" value="F:adenosylcobinamide-GDP ribazoletransferase activity"/>
    <property type="evidence" value="ECO:0007669"/>
    <property type="project" value="UniProtKB-UniRule"/>
</dbReference>
<evidence type="ECO:0000256" key="17">
    <source>
        <dbReference type="ARBA" id="ARBA00048623"/>
    </source>
</evidence>
<comment type="catalytic activity">
    <reaction evidence="17 19">
        <text>alpha-ribazole + adenosylcob(III)inamide-GDP = adenosylcob(III)alamin + GMP + H(+)</text>
        <dbReference type="Rhea" id="RHEA:16049"/>
        <dbReference type="ChEBI" id="CHEBI:10329"/>
        <dbReference type="ChEBI" id="CHEBI:15378"/>
        <dbReference type="ChEBI" id="CHEBI:18408"/>
        <dbReference type="ChEBI" id="CHEBI:58115"/>
        <dbReference type="ChEBI" id="CHEBI:60487"/>
        <dbReference type="EC" id="2.7.8.26"/>
    </reaction>
</comment>
<evidence type="ECO:0000256" key="9">
    <source>
        <dbReference type="ARBA" id="ARBA00022679"/>
    </source>
</evidence>
<dbReference type="EMBL" id="AP021889">
    <property type="protein sequence ID" value="BBP46114.1"/>
    <property type="molecule type" value="Genomic_DNA"/>
</dbReference>
<reference evidence="21" key="1">
    <citation type="submission" date="2019-11" db="EMBL/GenBank/DDBJ databases">
        <title>Isolation and characterization of two novel species in the genus Thiomicrorhabdus.</title>
        <authorList>
            <person name="Mochizuki J."/>
            <person name="Kojima H."/>
            <person name="Fukui M."/>
        </authorList>
    </citation>
    <scope>NUCLEOTIDE SEQUENCE [LARGE SCALE GENOMIC DNA]</scope>
    <source>
        <strain evidence="21">aks77</strain>
    </source>
</reference>
<keyword evidence="12 19" id="KW-1133">Transmembrane helix</keyword>
<keyword evidence="21" id="KW-1185">Reference proteome</keyword>
<evidence type="ECO:0000256" key="11">
    <source>
        <dbReference type="ARBA" id="ARBA00022842"/>
    </source>
</evidence>
<comment type="similarity">
    <text evidence="4 19">Belongs to the CobS family.</text>
</comment>
<dbReference type="InterPro" id="IPR003805">
    <property type="entry name" value="CobS"/>
</dbReference>
<dbReference type="Proteomes" id="UP000501726">
    <property type="component" value="Chromosome"/>
</dbReference>
<evidence type="ECO:0000256" key="2">
    <source>
        <dbReference type="ARBA" id="ARBA00004651"/>
    </source>
</evidence>
<dbReference type="GO" id="GO:0008818">
    <property type="term" value="F:cobalamin 5'-phosphate synthase activity"/>
    <property type="evidence" value="ECO:0007669"/>
    <property type="project" value="UniProtKB-UniRule"/>
</dbReference>
<evidence type="ECO:0000256" key="14">
    <source>
        <dbReference type="ARBA" id="ARBA00025228"/>
    </source>
</evidence>
<keyword evidence="13 19" id="KW-0472">Membrane</keyword>
<evidence type="ECO:0000256" key="1">
    <source>
        <dbReference type="ARBA" id="ARBA00001946"/>
    </source>
</evidence>
<evidence type="ECO:0000313" key="20">
    <source>
        <dbReference type="EMBL" id="BBP46114.1"/>
    </source>
</evidence>
<keyword evidence="11 19" id="KW-0460">Magnesium</keyword>
<evidence type="ECO:0000256" key="3">
    <source>
        <dbReference type="ARBA" id="ARBA00004663"/>
    </source>
</evidence>
<comment type="catalytic activity">
    <reaction evidence="18 19">
        <text>alpha-ribazole 5'-phosphate + adenosylcob(III)inamide-GDP = adenosylcob(III)alamin 5'-phosphate + GMP + H(+)</text>
        <dbReference type="Rhea" id="RHEA:23560"/>
        <dbReference type="ChEBI" id="CHEBI:15378"/>
        <dbReference type="ChEBI" id="CHEBI:57918"/>
        <dbReference type="ChEBI" id="CHEBI:58115"/>
        <dbReference type="ChEBI" id="CHEBI:60487"/>
        <dbReference type="ChEBI" id="CHEBI:60493"/>
        <dbReference type="EC" id="2.7.8.26"/>
    </reaction>
</comment>
<comment type="function">
    <text evidence="14 19">Joins adenosylcobinamide-GDP and alpha-ribazole to generate adenosylcobalamin (Ado-cobalamin). Also synthesizes adenosylcobalamin 5'-phosphate from adenosylcobinamide-GDP and alpha-ribazole 5'-phosphate.</text>
</comment>
<comment type="pathway">
    <text evidence="3 19">Cofactor biosynthesis; adenosylcobalamin biosynthesis; adenosylcobalamin from cob(II)yrinate a,c-diamide: step 7/7.</text>
</comment>
<dbReference type="GO" id="GO:0005886">
    <property type="term" value="C:plasma membrane"/>
    <property type="evidence" value="ECO:0007669"/>
    <property type="project" value="UniProtKB-SubCell"/>
</dbReference>
<evidence type="ECO:0000256" key="5">
    <source>
        <dbReference type="ARBA" id="ARBA00013200"/>
    </source>
</evidence>
<evidence type="ECO:0000256" key="12">
    <source>
        <dbReference type="ARBA" id="ARBA00022989"/>
    </source>
</evidence>
<feature type="transmembrane region" description="Helical" evidence="19">
    <location>
        <begin position="123"/>
        <end position="145"/>
    </location>
</feature>
<accession>A0A6F8PVT3</accession>
<evidence type="ECO:0000313" key="21">
    <source>
        <dbReference type="Proteomes" id="UP000501726"/>
    </source>
</evidence>
<feature type="transmembrane region" description="Helical" evidence="19">
    <location>
        <begin position="190"/>
        <end position="209"/>
    </location>
</feature>
<evidence type="ECO:0000256" key="13">
    <source>
        <dbReference type="ARBA" id="ARBA00023136"/>
    </source>
</evidence>
<evidence type="ECO:0000256" key="15">
    <source>
        <dbReference type="ARBA" id="ARBA00032605"/>
    </source>
</evidence>
<keyword evidence="9 19" id="KW-0808">Transferase</keyword>
<evidence type="ECO:0000256" key="19">
    <source>
        <dbReference type="HAMAP-Rule" id="MF_00719"/>
    </source>
</evidence>
<gene>
    <name evidence="19" type="primary">cobS</name>
    <name evidence="20" type="ORF">THMIRHAS_14870</name>
</gene>
<dbReference type="PANTHER" id="PTHR34148:SF1">
    <property type="entry name" value="ADENOSYLCOBINAMIDE-GDP RIBAZOLETRANSFERASE"/>
    <property type="match status" value="1"/>
</dbReference>
<organism evidence="20 21">
    <name type="scientific">Thiosulfatimonas sediminis</name>
    <dbReference type="NCBI Taxonomy" id="2675054"/>
    <lineage>
        <taxon>Bacteria</taxon>
        <taxon>Pseudomonadati</taxon>
        <taxon>Pseudomonadota</taxon>
        <taxon>Gammaproteobacteria</taxon>
        <taxon>Thiotrichales</taxon>
        <taxon>Piscirickettsiaceae</taxon>
        <taxon>Thiosulfatimonas</taxon>
    </lineage>
</organism>
<evidence type="ECO:0000256" key="4">
    <source>
        <dbReference type="ARBA" id="ARBA00010561"/>
    </source>
</evidence>
<dbReference type="UniPathway" id="UPA00148">
    <property type="reaction ID" value="UER00238"/>
</dbReference>
<keyword evidence="8 19" id="KW-0169">Cobalamin biosynthesis</keyword>
<dbReference type="Pfam" id="PF02654">
    <property type="entry name" value="CobS"/>
    <property type="match status" value="1"/>
</dbReference>
<dbReference type="KEGG" id="tse:THMIRHAS_14870"/>
<evidence type="ECO:0000256" key="18">
    <source>
        <dbReference type="ARBA" id="ARBA00049504"/>
    </source>
</evidence>